<evidence type="ECO:0000256" key="10">
    <source>
        <dbReference type="PROSITE-ProRule" id="PRU01360"/>
    </source>
</evidence>
<dbReference type="GO" id="GO:0044718">
    <property type="term" value="P:siderophore transmembrane transport"/>
    <property type="evidence" value="ECO:0007669"/>
    <property type="project" value="TreeGrafter"/>
</dbReference>
<keyword evidence="9 10" id="KW-0998">Cell outer membrane</keyword>
<evidence type="ECO:0000256" key="5">
    <source>
        <dbReference type="ARBA" id="ARBA00022729"/>
    </source>
</evidence>
<dbReference type="KEGG" id="paa:Paes_1301"/>
<feature type="chain" id="PRO_5002825788" evidence="12">
    <location>
        <begin position="22"/>
        <end position="634"/>
    </location>
</feature>
<feature type="domain" description="TonB-dependent receptor plug" evidence="14">
    <location>
        <begin position="50"/>
        <end position="159"/>
    </location>
</feature>
<comment type="subcellular location">
    <subcellularLocation>
        <location evidence="1 10">Cell outer membrane</location>
        <topology evidence="1 10">Multi-pass membrane protein</topology>
    </subcellularLocation>
</comment>
<evidence type="ECO:0000313" key="15">
    <source>
        <dbReference type="EMBL" id="ACF46326.1"/>
    </source>
</evidence>
<evidence type="ECO:0000256" key="11">
    <source>
        <dbReference type="RuleBase" id="RU003357"/>
    </source>
</evidence>
<evidence type="ECO:0000256" key="9">
    <source>
        <dbReference type="ARBA" id="ARBA00023237"/>
    </source>
</evidence>
<proteinExistence type="inferred from homology"/>
<dbReference type="PROSITE" id="PS52016">
    <property type="entry name" value="TONB_DEPENDENT_REC_3"/>
    <property type="match status" value="1"/>
</dbReference>
<dbReference type="HOGENOM" id="CLU_008287_18_0_10"/>
<organism evidence="15 16">
    <name type="scientific">Prosthecochloris aestuarii (strain DSM 271 / SK 413)</name>
    <dbReference type="NCBI Taxonomy" id="290512"/>
    <lineage>
        <taxon>Bacteria</taxon>
        <taxon>Pseudomonadati</taxon>
        <taxon>Chlorobiota</taxon>
        <taxon>Chlorobiia</taxon>
        <taxon>Chlorobiales</taxon>
        <taxon>Chlorobiaceae</taxon>
        <taxon>Prosthecochloris</taxon>
    </lineage>
</organism>
<feature type="domain" description="TonB-dependent receptor-like beta-barrel" evidence="13">
    <location>
        <begin position="228"/>
        <end position="554"/>
    </location>
</feature>
<dbReference type="AlphaFoldDB" id="B4S8D9"/>
<dbReference type="InterPro" id="IPR010917">
    <property type="entry name" value="TonB_rcpt_CS"/>
</dbReference>
<keyword evidence="4 10" id="KW-0812">Transmembrane</keyword>
<dbReference type="EMBL" id="CP001108">
    <property type="protein sequence ID" value="ACF46326.1"/>
    <property type="molecule type" value="Genomic_DNA"/>
</dbReference>
<reference evidence="15" key="1">
    <citation type="submission" date="2008-06" db="EMBL/GenBank/DDBJ databases">
        <title>Complete sequence of chromosome of Prosthecochloris aestuarii DSM 271.</title>
        <authorList>
            <consortium name="US DOE Joint Genome Institute"/>
            <person name="Lucas S."/>
            <person name="Copeland A."/>
            <person name="Lapidus A."/>
            <person name="Glavina del Rio T."/>
            <person name="Dalin E."/>
            <person name="Tice H."/>
            <person name="Bruce D."/>
            <person name="Goodwin L."/>
            <person name="Pitluck S."/>
            <person name="Schmutz J."/>
            <person name="Larimer F."/>
            <person name="Land M."/>
            <person name="Hauser L."/>
            <person name="Kyrpides N."/>
            <person name="Anderson I."/>
            <person name="Liu Z."/>
            <person name="Li T."/>
            <person name="Zhao F."/>
            <person name="Overmann J."/>
            <person name="Bryant D.A."/>
            <person name="Richardson P."/>
        </authorList>
    </citation>
    <scope>NUCLEOTIDE SEQUENCE [LARGE SCALE GENOMIC DNA]</scope>
    <source>
        <strain evidence="15">DSM 271</strain>
    </source>
</reference>
<evidence type="ECO:0000313" key="16">
    <source>
        <dbReference type="Proteomes" id="UP000002725"/>
    </source>
</evidence>
<keyword evidence="6 11" id="KW-0798">TonB box</keyword>
<dbReference type="PROSITE" id="PS01156">
    <property type="entry name" value="TONB_DEPENDENT_REC_2"/>
    <property type="match status" value="1"/>
</dbReference>
<dbReference type="GO" id="GO:0015344">
    <property type="term" value="F:siderophore uptake transmembrane transporter activity"/>
    <property type="evidence" value="ECO:0007669"/>
    <property type="project" value="TreeGrafter"/>
</dbReference>
<dbReference type="CDD" id="cd01347">
    <property type="entry name" value="ligand_gated_channel"/>
    <property type="match status" value="1"/>
</dbReference>
<comment type="similarity">
    <text evidence="10 11">Belongs to the TonB-dependent receptor family.</text>
</comment>
<dbReference type="Pfam" id="PF00593">
    <property type="entry name" value="TonB_dep_Rec_b-barrel"/>
    <property type="match status" value="1"/>
</dbReference>
<keyword evidence="8 15" id="KW-0675">Receptor</keyword>
<evidence type="ECO:0000256" key="2">
    <source>
        <dbReference type="ARBA" id="ARBA00022448"/>
    </source>
</evidence>
<accession>B4S8D9</accession>
<evidence type="ECO:0000256" key="1">
    <source>
        <dbReference type="ARBA" id="ARBA00004571"/>
    </source>
</evidence>
<evidence type="ECO:0000256" key="6">
    <source>
        <dbReference type="ARBA" id="ARBA00023077"/>
    </source>
</evidence>
<dbReference type="Pfam" id="PF07715">
    <property type="entry name" value="Plug"/>
    <property type="match status" value="1"/>
</dbReference>
<name>B4S8D9_PROA2</name>
<evidence type="ECO:0000259" key="13">
    <source>
        <dbReference type="Pfam" id="PF00593"/>
    </source>
</evidence>
<evidence type="ECO:0000256" key="12">
    <source>
        <dbReference type="SAM" id="SignalP"/>
    </source>
</evidence>
<keyword evidence="5 12" id="KW-0732">Signal</keyword>
<sequence length="634" mass="70404">MQKKIIALLIASVCCHCTLYADDSSQSAILSSYTGDELVVTATRFPIKEKESSRFITVADSEKLKEVGATNAMDALGKIGGIGYKSLAPMGINRQGMNAAVYIRGIEDGELILINGMPVQQASGKGYDISSIPVEQIERIEVLKGAASTLYGADAMAGVINIVMKKAVDEKSGTASVEFGNEEWMNHGVSFSLPGISAGVRYQHMGELDDVGRDLKNEHTMALGNTDKYMVNVNASPFDNVSVDYQYNWYETTFIDRYDSGEEESTDQESSFHFLSLRYETARFKAKAFGVYDNRYQTDYVNEEQDGETLQRLNYNYGAETDYRFKFSEAFELVAGADYVHRFADYENNYGEKYRDDYGLFAELKAEPSSDLLLALGVREQFIDNEDGTSDYDAFLPSAGVTWKVNEELNLFANTGKAFQAPTFTQLYYEGRIIVGNPDLEPESGWTYEAGFKYDSGVASARLAGFYMTYDDKIEVDRSQGRPYGYFNAGSYSSKGVEWKLGLYPFLSSGSFLSDVSFSAAGYWAYPVAENTDGEEYQPGPKFQNTFGISYATLPVNVDLTCRILAGREDELENYAAFDMTGKVKAGSGYVTLAVENVFDTEIQTTGNLVEDASSRYVYYEPGRLARLGYTVSF</sequence>
<keyword evidence="7 10" id="KW-0472">Membrane</keyword>
<dbReference type="PANTHER" id="PTHR30069">
    <property type="entry name" value="TONB-DEPENDENT OUTER MEMBRANE RECEPTOR"/>
    <property type="match status" value="1"/>
</dbReference>
<evidence type="ECO:0000256" key="4">
    <source>
        <dbReference type="ARBA" id="ARBA00022692"/>
    </source>
</evidence>
<keyword evidence="16" id="KW-1185">Reference proteome</keyword>
<dbReference type="InterPro" id="IPR000531">
    <property type="entry name" value="Beta-barrel_TonB"/>
</dbReference>
<dbReference type="SUPFAM" id="SSF56935">
    <property type="entry name" value="Porins"/>
    <property type="match status" value="1"/>
</dbReference>
<dbReference type="InterPro" id="IPR037066">
    <property type="entry name" value="Plug_dom_sf"/>
</dbReference>
<keyword evidence="2 10" id="KW-0813">Transport</keyword>
<dbReference type="eggNOG" id="COG4206">
    <property type="taxonomic scope" value="Bacteria"/>
</dbReference>
<feature type="signal peptide" evidence="12">
    <location>
        <begin position="1"/>
        <end position="21"/>
    </location>
</feature>
<evidence type="ECO:0000256" key="8">
    <source>
        <dbReference type="ARBA" id="ARBA00023170"/>
    </source>
</evidence>
<keyword evidence="3 10" id="KW-1134">Transmembrane beta strand</keyword>
<dbReference type="Proteomes" id="UP000002725">
    <property type="component" value="Chromosome"/>
</dbReference>
<evidence type="ECO:0000256" key="7">
    <source>
        <dbReference type="ARBA" id="ARBA00023136"/>
    </source>
</evidence>
<protein>
    <submittedName>
        <fullName evidence="15">TonB-dependent receptor</fullName>
    </submittedName>
</protein>
<evidence type="ECO:0000259" key="14">
    <source>
        <dbReference type="Pfam" id="PF07715"/>
    </source>
</evidence>
<dbReference type="InterPro" id="IPR039426">
    <property type="entry name" value="TonB-dep_rcpt-like"/>
</dbReference>
<dbReference type="STRING" id="290512.Paes_1301"/>
<evidence type="ECO:0000256" key="3">
    <source>
        <dbReference type="ARBA" id="ARBA00022452"/>
    </source>
</evidence>
<dbReference type="RefSeq" id="WP_012505861.1">
    <property type="nucleotide sequence ID" value="NC_011059.1"/>
</dbReference>
<dbReference type="GO" id="GO:0009279">
    <property type="term" value="C:cell outer membrane"/>
    <property type="evidence" value="ECO:0007669"/>
    <property type="project" value="UniProtKB-SubCell"/>
</dbReference>
<dbReference type="Gene3D" id="2.170.130.10">
    <property type="entry name" value="TonB-dependent receptor, plug domain"/>
    <property type="match status" value="1"/>
</dbReference>
<dbReference type="InterPro" id="IPR012910">
    <property type="entry name" value="Plug_dom"/>
</dbReference>
<gene>
    <name evidence="15" type="ordered locus">Paes_1301</name>
</gene>
<dbReference type="Gene3D" id="2.40.170.20">
    <property type="entry name" value="TonB-dependent receptor, beta-barrel domain"/>
    <property type="match status" value="1"/>
</dbReference>
<dbReference type="InterPro" id="IPR036942">
    <property type="entry name" value="Beta-barrel_TonB_sf"/>
</dbReference>
<dbReference type="PANTHER" id="PTHR30069:SF29">
    <property type="entry name" value="HEMOGLOBIN AND HEMOGLOBIN-HAPTOGLOBIN-BINDING PROTEIN 1-RELATED"/>
    <property type="match status" value="1"/>
</dbReference>